<dbReference type="VEuPathDB" id="VectorBase:RPRC003557"/>
<accession>T1HHN4</accession>
<feature type="domain" description="PHD-type" evidence="6">
    <location>
        <begin position="6"/>
        <end position="64"/>
    </location>
</feature>
<keyword evidence="3" id="KW-0862">Zinc</keyword>
<dbReference type="InterPro" id="IPR019787">
    <property type="entry name" value="Znf_PHD-finger"/>
</dbReference>
<reference evidence="7" key="1">
    <citation type="submission" date="2015-05" db="UniProtKB">
        <authorList>
            <consortium name="EnsemblMetazoa"/>
        </authorList>
    </citation>
    <scope>IDENTIFICATION</scope>
</reference>
<dbReference type="PROSITE" id="PS50016">
    <property type="entry name" value="ZF_PHD_2"/>
    <property type="match status" value="1"/>
</dbReference>
<keyword evidence="8" id="KW-1185">Reference proteome</keyword>
<dbReference type="EnsemblMetazoa" id="RPRC003557-RA">
    <property type="protein sequence ID" value="RPRC003557-PA"/>
    <property type="gene ID" value="RPRC003557"/>
</dbReference>
<dbReference type="InterPro" id="IPR011011">
    <property type="entry name" value="Znf_FYVE_PHD"/>
</dbReference>
<dbReference type="GO" id="GO:0008270">
    <property type="term" value="F:zinc ion binding"/>
    <property type="evidence" value="ECO:0007669"/>
    <property type="project" value="UniProtKB-KW"/>
</dbReference>
<dbReference type="AlphaFoldDB" id="T1HHN4"/>
<evidence type="ECO:0000259" key="6">
    <source>
        <dbReference type="PROSITE" id="PS50016"/>
    </source>
</evidence>
<dbReference type="PROSITE" id="PS01359">
    <property type="entry name" value="ZF_PHD_1"/>
    <property type="match status" value="1"/>
</dbReference>
<organism evidence="7 8">
    <name type="scientific">Rhodnius prolixus</name>
    <name type="common">Triatomid bug</name>
    <dbReference type="NCBI Taxonomy" id="13249"/>
    <lineage>
        <taxon>Eukaryota</taxon>
        <taxon>Metazoa</taxon>
        <taxon>Ecdysozoa</taxon>
        <taxon>Arthropoda</taxon>
        <taxon>Hexapoda</taxon>
        <taxon>Insecta</taxon>
        <taxon>Pterygota</taxon>
        <taxon>Neoptera</taxon>
        <taxon>Paraneoptera</taxon>
        <taxon>Hemiptera</taxon>
        <taxon>Heteroptera</taxon>
        <taxon>Panheteroptera</taxon>
        <taxon>Cimicomorpha</taxon>
        <taxon>Reduviidae</taxon>
        <taxon>Triatominae</taxon>
        <taxon>Rhodnius</taxon>
    </lineage>
</organism>
<feature type="region of interest" description="Disordered" evidence="5">
    <location>
        <begin position="155"/>
        <end position="177"/>
    </location>
</feature>
<evidence type="ECO:0000256" key="2">
    <source>
        <dbReference type="ARBA" id="ARBA00022771"/>
    </source>
</evidence>
<dbReference type="HOGENOM" id="CLU_1112505_0_0_1"/>
<name>T1HHN4_RHOPR</name>
<dbReference type="SUPFAM" id="SSF57903">
    <property type="entry name" value="FYVE/PHD zinc finger"/>
    <property type="match status" value="1"/>
</dbReference>
<evidence type="ECO:0000256" key="1">
    <source>
        <dbReference type="ARBA" id="ARBA00022723"/>
    </source>
</evidence>
<dbReference type="InterPro" id="IPR001965">
    <property type="entry name" value="Znf_PHD"/>
</dbReference>
<evidence type="ECO:0000313" key="8">
    <source>
        <dbReference type="Proteomes" id="UP000015103"/>
    </source>
</evidence>
<dbReference type="InterPro" id="IPR019786">
    <property type="entry name" value="Zinc_finger_PHD-type_CS"/>
</dbReference>
<feature type="compositionally biased region" description="Low complexity" evidence="5">
    <location>
        <begin position="167"/>
        <end position="177"/>
    </location>
</feature>
<dbReference type="Gene3D" id="3.30.40.10">
    <property type="entry name" value="Zinc/RING finger domain, C3HC4 (zinc finger)"/>
    <property type="match status" value="1"/>
</dbReference>
<dbReference type="Proteomes" id="UP000015103">
    <property type="component" value="Unassembled WGS sequence"/>
</dbReference>
<evidence type="ECO:0000256" key="5">
    <source>
        <dbReference type="SAM" id="MobiDB-lite"/>
    </source>
</evidence>
<proteinExistence type="predicted"/>
<dbReference type="InterPro" id="IPR013083">
    <property type="entry name" value="Znf_RING/FYVE/PHD"/>
</dbReference>
<dbReference type="SMART" id="SM00249">
    <property type="entry name" value="PHD"/>
    <property type="match status" value="1"/>
</dbReference>
<keyword evidence="1" id="KW-0479">Metal-binding</keyword>
<dbReference type="EMBL" id="ACPB03000317">
    <property type="status" value="NOT_ANNOTATED_CDS"/>
    <property type="molecule type" value="Genomic_DNA"/>
</dbReference>
<evidence type="ECO:0000256" key="3">
    <source>
        <dbReference type="ARBA" id="ARBA00022833"/>
    </source>
</evidence>
<evidence type="ECO:0000313" key="7">
    <source>
        <dbReference type="EnsemblMetazoa" id="RPRC003557-PA"/>
    </source>
</evidence>
<sequence length="242" mass="27043">MAARQYLSCKHCGQKFISSDKTVLCGGKCKSLFHLRCIPLNRAERSVLSMSRNLWWLCDLCSNVDPGSIVSVLSGLISTISVLNKEISALKEVVRCSHSTLKNGELEINEKCTCQLSHKRTPIKNMNQNSDDFTHVPHSNPASFSMELQSPGLLKIKTESPPENGKSSPSNTSNFSNSLDTVSNVVCLNEIKIETPEKTVPLANKESTVVPIENFSQKVYDSVKCSRRSKRPTYKVNDFYYY</sequence>
<protein>
    <submittedName>
        <fullName evidence="7">PHD-type domain-containing protein</fullName>
    </submittedName>
</protein>
<keyword evidence="2 4" id="KW-0863">Zinc-finger</keyword>
<evidence type="ECO:0000256" key="4">
    <source>
        <dbReference type="PROSITE-ProRule" id="PRU00146"/>
    </source>
</evidence>
<dbReference type="InParanoid" id="T1HHN4"/>